<feature type="compositionally biased region" description="Polar residues" evidence="1">
    <location>
        <begin position="1"/>
        <end position="10"/>
    </location>
</feature>
<gene>
    <name evidence="2" type="ORF">Rt10032_c06g2902</name>
</gene>
<dbReference type="InterPro" id="IPR009072">
    <property type="entry name" value="Histone-fold"/>
</dbReference>
<evidence type="ECO:0000313" key="2">
    <source>
        <dbReference type="EMBL" id="GEM08885.1"/>
    </source>
</evidence>
<evidence type="ECO:0008006" key="4">
    <source>
        <dbReference type="Google" id="ProtNLM"/>
    </source>
</evidence>
<sequence length="130" mass="13838">MARQKQSQPQHKAAIRPPGGSTGGKKRSAGKGVKSLKAPTSSASVARSATVMARASAGRLPLSQPFKKLQRTNARSLVDLFADTNLCAIHAKRITVQPKGTPFCASLSTRTLTQHADMILARRLRGDPIP</sequence>
<reference evidence="2 3" key="1">
    <citation type="submission" date="2019-07" db="EMBL/GenBank/DDBJ databases">
        <title>Rhodotorula toruloides NBRC10032 genome sequencing.</title>
        <authorList>
            <person name="Shida Y."/>
            <person name="Takaku H."/>
            <person name="Ogasawara W."/>
            <person name="Mori K."/>
        </authorList>
    </citation>
    <scope>NUCLEOTIDE SEQUENCE [LARGE SCALE GENOMIC DNA]</scope>
    <source>
        <strain evidence="2 3">NBRC10032</strain>
    </source>
</reference>
<dbReference type="EMBL" id="BJWK01000006">
    <property type="protein sequence ID" value="GEM08885.1"/>
    <property type="molecule type" value="Genomic_DNA"/>
</dbReference>
<evidence type="ECO:0000256" key="1">
    <source>
        <dbReference type="SAM" id="MobiDB-lite"/>
    </source>
</evidence>
<dbReference type="AlphaFoldDB" id="A0A511KG39"/>
<dbReference type="GO" id="GO:0046982">
    <property type="term" value="F:protein heterodimerization activity"/>
    <property type="evidence" value="ECO:0007669"/>
    <property type="project" value="InterPro"/>
</dbReference>
<organism evidence="2 3">
    <name type="scientific">Rhodotorula toruloides</name>
    <name type="common">Yeast</name>
    <name type="synonym">Rhodosporidium toruloides</name>
    <dbReference type="NCBI Taxonomy" id="5286"/>
    <lineage>
        <taxon>Eukaryota</taxon>
        <taxon>Fungi</taxon>
        <taxon>Dikarya</taxon>
        <taxon>Basidiomycota</taxon>
        <taxon>Pucciniomycotina</taxon>
        <taxon>Microbotryomycetes</taxon>
        <taxon>Sporidiobolales</taxon>
        <taxon>Sporidiobolaceae</taxon>
        <taxon>Rhodotorula</taxon>
    </lineage>
</organism>
<name>A0A511KG39_RHOTO</name>
<dbReference type="Proteomes" id="UP000321518">
    <property type="component" value="Unassembled WGS sequence"/>
</dbReference>
<protein>
    <recommendedName>
        <fullName evidence="4">Histone H3</fullName>
    </recommendedName>
</protein>
<evidence type="ECO:0000313" key="3">
    <source>
        <dbReference type="Proteomes" id="UP000321518"/>
    </source>
</evidence>
<proteinExistence type="predicted"/>
<comment type="caution">
    <text evidence="2">The sequence shown here is derived from an EMBL/GenBank/DDBJ whole genome shotgun (WGS) entry which is preliminary data.</text>
</comment>
<accession>A0A511KG39</accession>
<feature type="region of interest" description="Disordered" evidence="1">
    <location>
        <begin position="1"/>
        <end position="46"/>
    </location>
</feature>
<dbReference type="Gene3D" id="1.10.20.10">
    <property type="entry name" value="Histone, subunit A"/>
    <property type="match status" value="1"/>
</dbReference>
<dbReference type="SUPFAM" id="SSF47113">
    <property type="entry name" value="Histone-fold"/>
    <property type="match status" value="1"/>
</dbReference>